<protein>
    <recommendedName>
        <fullName evidence="2">HTH cro/C1-type domain-containing protein</fullName>
    </recommendedName>
</protein>
<dbReference type="SUPFAM" id="SSF47413">
    <property type="entry name" value="lambda repressor-like DNA-binding domains"/>
    <property type="match status" value="1"/>
</dbReference>
<dbReference type="Pfam" id="PF07883">
    <property type="entry name" value="Cupin_2"/>
    <property type="match status" value="1"/>
</dbReference>
<dbReference type="GO" id="GO:0003677">
    <property type="term" value="F:DNA binding"/>
    <property type="evidence" value="ECO:0007669"/>
    <property type="project" value="UniProtKB-KW"/>
</dbReference>
<name>A0A6J4UBM0_9BACT</name>
<evidence type="ECO:0000259" key="2">
    <source>
        <dbReference type="PROSITE" id="PS50943"/>
    </source>
</evidence>
<dbReference type="PROSITE" id="PS50943">
    <property type="entry name" value="HTH_CROC1"/>
    <property type="match status" value="1"/>
</dbReference>
<dbReference type="GO" id="GO:0003700">
    <property type="term" value="F:DNA-binding transcription factor activity"/>
    <property type="evidence" value="ECO:0007669"/>
    <property type="project" value="TreeGrafter"/>
</dbReference>
<dbReference type="InterPro" id="IPR036388">
    <property type="entry name" value="WH-like_DNA-bd_sf"/>
</dbReference>
<evidence type="ECO:0000256" key="1">
    <source>
        <dbReference type="ARBA" id="ARBA00023125"/>
    </source>
</evidence>
<accession>A0A6J4UBM0</accession>
<evidence type="ECO:0000313" key="3">
    <source>
        <dbReference type="EMBL" id="CAA9545609.1"/>
    </source>
</evidence>
<dbReference type="SMART" id="SM00530">
    <property type="entry name" value="HTH_XRE"/>
    <property type="match status" value="1"/>
</dbReference>
<keyword evidence="1" id="KW-0238">DNA-binding</keyword>
<dbReference type="InterPro" id="IPR014710">
    <property type="entry name" value="RmlC-like_jellyroll"/>
</dbReference>
<reference evidence="3" key="1">
    <citation type="submission" date="2020-02" db="EMBL/GenBank/DDBJ databases">
        <authorList>
            <person name="Meier V. D."/>
        </authorList>
    </citation>
    <scope>NUCLEOTIDE SEQUENCE</scope>
    <source>
        <strain evidence="3">AVDCRST_MAG33</strain>
    </source>
</reference>
<organism evidence="3">
    <name type="scientific">uncultured Thermomicrobiales bacterium</name>
    <dbReference type="NCBI Taxonomy" id="1645740"/>
    <lineage>
        <taxon>Bacteria</taxon>
        <taxon>Pseudomonadati</taxon>
        <taxon>Thermomicrobiota</taxon>
        <taxon>Thermomicrobia</taxon>
        <taxon>Thermomicrobiales</taxon>
        <taxon>environmental samples</taxon>
    </lineage>
</organism>
<dbReference type="CDD" id="cd02209">
    <property type="entry name" value="cupin_XRE_C"/>
    <property type="match status" value="1"/>
</dbReference>
<dbReference type="EMBL" id="CADCWK010000035">
    <property type="protein sequence ID" value="CAA9545609.1"/>
    <property type="molecule type" value="Genomic_DNA"/>
</dbReference>
<dbReference type="InterPro" id="IPR050807">
    <property type="entry name" value="TransReg_Diox_bact_type"/>
</dbReference>
<dbReference type="Gene3D" id="1.10.260.40">
    <property type="entry name" value="lambda repressor-like DNA-binding domains"/>
    <property type="match status" value="1"/>
</dbReference>
<dbReference type="InterPro" id="IPR011051">
    <property type="entry name" value="RmlC_Cupin_sf"/>
</dbReference>
<dbReference type="SUPFAM" id="SSF46785">
    <property type="entry name" value="Winged helix' DNA-binding domain"/>
    <property type="match status" value="1"/>
</dbReference>
<dbReference type="CDD" id="cd00093">
    <property type="entry name" value="HTH_XRE"/>
    <property type="match status" value="1"/>
</dbReference>
<dbReference type="InterPro" id="IPR013096">
    <property type="entry name" value="Cupin_2"/>
</dbReference>
<dbReference type="SUPFAM" id="SSF51182">
    <property type="entry name" value="RmlC-like cupins"/>
    <property type="match status" value="1"/>
</dbReference>
<feature type="domain" description="HTH cro/C1-type" evidence="2">
    <location>
        <begin position="14"/>
        <end position="68"/>
    </location>
</feature>
<dbReference type="GO" id="GO:0005829">
    <property type="term" value="C:cytosol"/>
    <property type="evidence" value="ECO:0007669"/>
    <property type="project" value="TreeGrafter"/>
</dbReference>
<dbReference type="Pfam" id="PF13560">
    <property type="entry name" value="HTH_31"/>
    <property type="match status" value="1"/>
</dbReference>
<dbReference type="Gene3D" id="1.10.10.10">
    <property type="entry name" value="Winged helix-like DNA-binding domain superfamily/Winged helix DNA-binding domain"/>
    <property type="match status" value="1"/>
</dbReference>
<dbReference type="AlphaFoldDB" id="A0A6J4UBM0"/>
<gene>
    <name evidence="3" type="ORF">AVDCRST_MAG33-437</name>
</gene>
<dbReference type="PANTHER" id="PTHR46797">
    <property type="entry name" value="HTH-TYPE TRANSCRIPTIONAL REGULATOR"/>
    <property type="match status" value="1"/>
</dbReference>
<dbReference type="InterPro" id="IPR001387">
    <property type="entry name" value="Cro/C1-type_HTH"/>
</dbReference>
<sequence>MTDDFDVSALGQRIRSIRLTAGLSVDALAREAGVSRSMVAAVEGGEKAPTVLTLHRIANGLGTNMTRLLGEETRGDVIVLRQRDQRVARDPSGWERRNLTPVLPDSAFEFMRTTIPAGVDTGVFPPHRPGTREVVAVESGTLRLTIDGTPWHLASGDSISYRGDVLHQFANPGEVDCVYYLALHQGEPARRTDPQETDRRESAETFAGDEDPLWYQAVEAVRSQQWITARFLETRFAIDAMRASRLLHAMERERLVTPGDIPTHLIP</sequence>
<dbReference type="PANTHER" id="PTHR46797:SF1">
    <property type="entry name" value="METHYLPHOSPHONATE SYNTHASE"/>
    <property type="match status" value="1"/>
</dbReference>
<proteinExistence type="predicted"/>
<dbReference type="InterPro" id="IPR036390">
    <property type="entry name" value="WH_DNA-bd_sf"/>
</dbReference>
<dbReference type="InterPro" id="IPR010982">
    <property type="entry name" value="Lambda_DNA-bd_dom_sf"/>
</dbReference>
<dbReference type="Gene3D" id="2.60.120.10">
    <property type="entry name" value="Jelly Rolls"/>
    <property type="match status" value="1"/>
</dbReference>